<proteinExistence type="predicted"/>
<dbReference type="EMBL" id="GECZ01021327">
    <property type="protein sequence ID" value="JAS48442.1"/>
    <property type="molecule type" value="Transcribed_RNA"/>
</dbReference>
<dbReference type="PANTHER" id="PTHR33776:SF4">
    <property type="entry name" value="ENDONUCLEASE_EXONUCLEASE_PHOSPHATASE DOMAIN-CONTAINING PROTEIN"/>
    <property type="match status" value="1"/>
</dbReference>
<dbReference type="Gene3D" id="3.60.10.10">
    <property type="entry name" value="Endonuclease/exonuclease/phosphatase"/>
    <property type="match status" value="1"/>
</dbReference>
<evidence type="ECO:0000313" key="2">
    <source>
        <dbReference type="EMBL" id="JAS48442.1"/>
    </source>
</evidence>
<dbReference type="GO" id="GO:0003824">
    <property type="term" value="F:catalytic activity"/>
    <property type="evidence" value="ECO:0007669"/>
    <property type="project" value="InterPro"/>
</dbReference>
<evidence type="ECO:0000259" key="1">
    <source>
        <dbReference type="Pfam" id="PF03372"/>
    </source>
</evidence>
<feature type="non-terminal residue" evidence="2">
    <location>
        <position position="1"/>
    </location>
</feature>
<name>A0A1B6FE12_9HEMI</name>
<dbReference type="SUPFAM" id="SSF56219">
    <property type="entry name" value="DNase I-like"/>
    <property type="match status" value="1"/>
</dbReference>
<sequence length="203" mass="23001">HTLKNDIYVINTQSLADKLAELEHILENENYIAICVCEHWCSSENIAYAQLRGYFQATAYCRSNKSRGGVAIYIKHGVDFQMINVEKFCVESHCEVVAVTLCLNSCMVRLVSVYRIPNGDLEVFLDSIEQLILNMSNKKWPILICGDININVLNVNDTETLKLQNMLRSVNCYFGNNTPTRGSACLDNIITNLPRESVFVEVK</sequence>
<dbReference type="Pfam" id="PF03372">
    <property type="entry name" value="Exo_endo_phos"/>
    <property type="match status" value="1"/>
</dbReference>
<feature type="non-terminal residue" evidence="2">
    <location>
        <position position="203"/>
    </location>
</feature>
<dbReference type="InterPro" id="IPR005135">
    <property type="entry name" value="Endo/exonuclease/phosphatase"/>
</dbReference>
<accession>A0A1B6FE12</accession>
<feature type="domain" description="Endonuclease/exonuclease/phosphatase" evidence="1">
    <location>
        <begin position="11"/>
        <end position="192"/>
    </location>
</feature>
<protein>
    <recommendedName>
        <fullName evidence="1">Endonuclease/exonuclease/phosphatase domain-containing protein</fullName>
    </recommendedName>
</protein>
<reference evidence="2" key="1">
    <citation type="submission" date="2015-11" db="EMBL/GenBank/DDBJ databases">
        <title>De novo transcriptome assembly of four potential Pierce s Disease insect vectors from Arizona vineyards.</title>
        <authorList>
            <person name="Tassone E.E."/>
        </authorList>
    </citation>
    <scope>NUCLEOTIDE SEQUENCE</scope>
</reference>
<organism evidence="2">
    <name type="scientific">Cuerna arida</name>
    <dbReference type="NCBI Taxonomy" id="1464854"/>
    <lineage>
        <taxon>Eukaryota</taxon>
        <taxon>Metazoa</taxon>
        <taxon>Ecdysozoa</taxon>
        <taxon>Arthropoda</taxon>
        <taxon>Hexapoda</taxon>
        <taxon>Insecta</taxon>
        <taxon>Pterygota</taxon>
        <taxon>Neoptera</taxon>
        <taxon>Paraneoptera</taxon>
        <taxon>Hemiptera</taxon>
        <taxon>Auchenorrhyncha</taxon>
        <taxon>Membracoidea</taxon>
        <taxon>Cicadellidae</taxon>
        <taxon>Cicadellinae</taxon>
        <taxon>Proconiini</taxon>
        <taxon>Cuerna</taxon>
    </lineage>
</organism>
<dbReference type="InterPro" id="IPR036691">
    <property type="entry name" value="Endo/exonu/phosph_ase_sf"/>
</dbReference>
<gene>
    <name evidence="2" type="ORF">g.3369</name>
</gene>
<dbReference type="AlphaFoldDB" id="A0A1B6FE12"/>
<dbReference type="PANTHER" id="PTHR33776">
    <property type="entry name" value="ENDO/EXONUCLEASE/PHOSPHATASE DOMAIN-CONTAINING PROTEIN"/>
    <property type="match status" value="1"/>
</dbReference>